<accession>A0A7Y0MVH5</accession>
<evidence type="ECO:0000313" key="2">
    <source>
        <dbReference type="Proteomes" id="UP000565155"/>
    </source>
</evidence>
<name>A0A7Y0MVH5_VIBAL</name>
<gene>
    <name evidence="1" type="ORF">HKB35_08555</name>
</gene>
<dbReference type="Proteomes" id="UP000565155">
    <property type="component" value="Unassembled WGS sequence"/>
</dbReference>
<dbReference type="RefSeq" id="WP_020840925.1">
    <property type="nucleotide sequence ID" value="NZ_JABCMA010000006.1"/>
</dbReference>
<sequence length="63" mass="7513">MKLRDLPYQYDFKLNGKRYSQFIRPKKPVDPNDFKVVCYEPPQGDSIDIHCMTEVKPIVRVRV</sequence>
<protein>
    <submittedName>
        <fullName evidence="1">Uncharacterized protein</fullName>
    </submittedName>
</protein>
<reference evidence="1 2" key="1">
    <citation type="submission" date="2020-04" db="EMBL/GenBank/DDBJ databases">
        <title>Whole-genome sequencing of Vibrio spp. from China reveals different genetic environments of blaCTX-M-14 among diverse lineages.</title>
        <authorList>
            <person name="Zheng Z."/>
            <person name="Ye L."/>
            <person name="Chen S."/>
        </authorList>
    </citation>
    <scope>NUCLEOTIDE SEQUENCE [LARGE SCALE GENOMIC DNA]</scope>
    <source>
        <strain evidence="1 2">Vb1636</strain>
    </source>
</reference>
<comment type="caution">
    <text evidence="1">The sequence shown here is derived from an EMBL/GenBank/DDBJ whole genome shotgun (WGS) entry which is preliminary data.</text>
</comment>
<dbReference type="EMBL" id="JABCMA010000006">
    <property type="protein sequence ID" value="NMR73662.1"/>
    <property type="molecule type" value="Genomic_DNA"/>
</dbReference>
<proteinExistence type="predicted"/>
<evidence type="ECO:0000313" key="1">
    <source>
        <dbReference type="EMBL" id="NMR73662.1"/>
    </source>
</evidence>
<organism evidence="1 2">
    <name type="scientific">Vibrio alginolyticus</name>
    <dbReference type="NCBI Taxonomy" id="663"/>
    <lineage>
        <taxon>Bacteria</taxon>
        <taxon>Pseudomonadati</taxon>
        <taxon>Pseudomonadota</taxon>
        <taxon>Gammaproteobacteria</taxon>
        <taxon>Vibrionales</taxon>
        <taxon>Vibrionaceae</taxon>
        <taxon>Vibrio</taxon>
    </lineage>
</organism>
<dbReference type="AlphaFoldDB" id="A0A7Y0MVH5"/>